<feature type="domain" description="Phosphatidic acid phosphatase type 2/haloperoxidase" evidence="2">
    <location>
        <begin position="104"/>
        <end position="220"/>
    </location>
</feature>
<evidence type="ECO:0000259" key="2">
    <source>
        <dbReference type="SMART" id="SM00014"/>
    </source>
</evidence>
<dbReference type="EC" id="3.1.3.2" evidence="1"/>
<dbReference type="InterPro" id="IPR001011">
    <property type="entry name" value="Acid_Pase_classA_bac"/>
</dbReference>
<dbReference type="PIRSF" id="PIRSF000897">
    <property type="entry name" value="Acid_Ptase_ClsA"/>
    <property type="match status" value="1"/>
</dbReference>
<sequence length="264" mass="28062">MLAVGCSSIPVPPTSPAEVKEVRPGYLAGYLARKDLPDSLTLLPSPPAAGSAVSAADEEAYRTTRSARGTLRWQLAAQDAILSFPKAAEAFSCTLGMPISQEATPHLNMLMRRSLADAGLATYAAKDKYQRTRPFIVHKEESCTPKEEAHLSKDGSYPSGHAALGWAWALILAEIAPERVNALLARGHDFGQSRVICGVHWQSDVDAGRVVGAAAVARLHADPMFQAQLAAAKAEVESARIRGVKPVSDCKSDATGVATVSHRQ</sequence>
<dbReference type="InterPro" id="IPR036938">
    <property type="entry name" value="PAP2/HPO_sf"/>
</dbReference>
<evidence type="ECO:0000313" key="3">
    <source>
        <dbReference type="EMBL" id="RJF96303.1"/>
    </source>
</evidence>
<evidence type="ECO:0000313" key="4">
    <source>
        <dbReference type="Proteomes" id="UP000265955"/>
    </source>
</evidence>
<dbReference type="Gene3D" id="1.20.144.10">
    <property type="entry name" value="Phosphatidic acid phosphatase type 2/haloperoxidase"/>
    <property type="match status" value="1"/>
</dbReference>
<dbReference type="SUPFAM" id="SSF48317">
    <property type="entry name" value="Acid phosphatase/Vanadium-dependent haloperoxidase"/>
    <property type="match status" value="1"/>
</dbReference>
<dbReference type="AlphaFoldDB" id="A0A3A3FLE8"/>
<comment type="catalytic activity">
    <reaction evidence="1">
        <text>a phosphate monoester + H2O = an alcohol + phosphate</text>
        <dbReference type="Rhea" id="RHEA:15017"/>
        <dbReference type="ChEBI" id="CHEBI:15377"/>
        <dbReference type="ChEBI" id="CHEBI:30879"/>
        <dbReference type="ChEBI" id="CHEBI:43474"/>
        <dbReference type="ChEBI" id="CHEBI:67140"/>
        <dbReference type="EC" id="3.1.3.2"/>
    </reaction>
</comment>
<dbReference type="Pfam" id="PF01569">
    <property type="entry name" value="PAP2"/>
    <property type="match status" value="1"/>
</dbReference>
<dbReference type="SMART" id="SM00014">
    <property type="entry name" value="acidPPc"/>
    <property type="match status" value="1"/>
</dbReference>
<dbReference type="CDD" id="cd03397">
    <property type="entry name" value="PAP2_acid_phosphatase"/>
    <property type="match status" value="1"/>
</dbReference>
<dbReference type="OrthoDB" id="9780507at2"/>
<gene>
    <name evidence="3" type="ORF">D3871_19305</name>
</gene>
<comment type="caution">
    <text evidence="3">The sequence shown here is derived from an EMBL/GenBank/DDBJ whole genome shotgun (WGS) entry which is preliminary data.</text>
</comment>
<proteinExistence type="inferred from homology"/>
<dbReference type="InterPro" id="IPR000326">
    <property type="entry name" value="PAP2/HPO"/>
</dbReference>
<dbReference type="Proteomes" id="UP000265955">
    <property type="component" value="Unassembled WGS sequence"/>
</dbReference>
<dbReference type="GO" id="GO:0030288">
    <property type="term" value="C:outer membrane-bounded periplasmic space"/>
    <property type="evidence" value="ECO:0007669"/>
    <property type="project" value="InterPro"/>
</dbReference>
<dbReference type="GO" id="GO:0003993">
    <property type="term" value="F:acid phosphatase activity"/>
    <property type="evidence" value="ECO:0007669"/>
    <property type="project" value="UniProtKB-EC"/>
</dbReference>
<comment type="similarity">
    <text evidence="1">Belongs to the class A bacterial acid phosphatase family.</text>
</comment>
<evidence type="ECO:0000256" key="1">
    <source>
        <dbReference type="PIRNR" id="PIRNR000897"/>
    </source>
</evidence>
<reference evidence="4" key="1">
    <citation type="submission" date="2018-09" db="EMBL/GenBank/DDBJ databases">
        <authorList>
            <person name="Zhu H."/>
        </authorList>
    </citation>
    <scope>NUCLEOTIDE SEQUENCE [LARGE SCALE GENOMIC DNA]</scope>
    <source>
        <strain evidence="4">K1R23-30</strain>
    </source>
</reference>
<keyword evidence="4" id="KW-1185">Reference proteome</keyword>
<name>A0A3A3FLE8_9BURK</name>
<dbReference type="EMBL" id="QYUO01000002">
    <property type="protein sequence ID" value="RJF96303.1"/>
    <property type="molecule type" value="Genomic_DNA"/>
</dbReference>
<keyword evidence="1" id="KW-0378">Hydrolase</keyword>
<protein>
    <recommendedName>
        <fullName evidence="1">Acid phosphatase</fullName>
        <ecNumber evidence="1">3.1.3.2</ecNumber>
    </recommendedName>
</protein>
<dbReference type="PRINTS" id="PR00483">
    <property type="entry name" value="BACPHPHTASE"/>
</dbReference>
<accession>A0A3A3FLE8</accession>
<organism evidence="3 4">
    <name type="scientific">Noviherbaspirillum saxi</name>
    <dbReference type="NCBI Taxonomy" id="2320863"/>
    <lineage>
        <taxon>Bacteria</taxon>
        <taxon>Pseudomonadati</taxon>
        <taxon>Pseudomonadota</taxon>
        <taxon>Betaproteobacteria</taxon>
        <taxon>Burkholderiales</taxon>
        <taxon>Oxalobacteraceae</taxon>
        <taxon>Noviherbaspirillum</taxon>
    </lineage>
</organism>